<comment type="caution">
    <text evidence="1">The sequence shown here is derived from an EMBL/GenBank/DDBJ whole genome shotgun (WGS) entry which is preliminary data.</text>
</comment>
<gene>
    <name evidence="1" type="ORF">TIFTF001_029903</name>
</gene>
<name>A0AA88DTA3_FICCA</name>
<protein>
    <submittedName>
        <fullName evidence="1">Uncharacterized protein</fullName>
    </submittedName>
</protein>
<organism evidence="1 2">
    <name type="scientific">Ficus carica</name>
    <name type="common">Common fig</name>
    <dbReference type="NCBI Taxonomy" id="3494"/>
    <lineage>
        <taxon>Eukaryota</taxon>
        <taxon>Viridiplantae</taxon>
        <taxon>Streptophyta</taxon>
        <taxon>Embryophyta</taxon>
        <taxon>Tracheophyta</taxon>
        <taxon>Spermatophyta</taxon>
        <taxon>Magnoliopsida</taxon>
        <taxon>eudicotyledons</taxon>
        <taxon>Gunneridae</taxon>
        <taxon>Pentapetalae</taxon>
        <taxon>rosids</taxon>
        <taxon>fabids</taxon>
        <taxon>Rosales</taxon>
        <taxon>Moraceae</taxon>
        <taxon>Ficeae</taxon>
        <taxon>Ficus</taxon>
    </lineage>
</organism>
<evidence type="ECO:0000313" key="1">
    <source>
        <dbReference type="EMBL" id="GMN60811.1"/>
    </source>
</evidence>
<dbReference type="EMBL" id="BTGU01000102">
    <property type="protein sequence ID" value="GMN60811.1"/>
    <property type="molecule type" value="Genomic_DNA"/>
</dbReference>
<sequence>MHLVGGYMVTFRMARSVMRNRFPSLLGGVTCGSGGRTWKRGAWRRLTFFAKKADPEQNQNRLLSLLSLIKYNWFGSSSMFEYPHDRPRAVQPGEVTIARMPDPAVHYRSRTVVTAKEATTSDQSDVPRGVSVALSHGQRFDNSSLGAWGPRIADEDMDLVLEHLFPTQGLRIEGRYFTLLTSGPTTTEY</sequence>
<dbReference type="Proteomes" id="UP001187192">
    <property type="component" value="Unassembled WGS sequence"/>
</dbReference>
<evidence type="ECO:0000313" key="2">
    <source>
        <dbReference type="Proteomes" id="UP001187192"/>
    </source>
</evidence>
<proteinExistence type="predicted"/>
<reference evidence="1" key="1">
    <citation type="submission" date="2023-07" db="EMBL/GenBank/DDBJ databases">
        <title>draft genome sequence of fig (Ficus carica).</title>
        <authorList>
            <person name="Takahashi T."/>
            <person name="Nishimura K."/>
        </authorList>
    </citation>
    <scope>NUCLEOTIDE SEQUENCE</scope>
</reference>
<accession>A0AA88DTA3</accession>
<dbReference type="AlphaFoldDB" id="A0AA88DTA3"/>
<keyword evidence="2" id="KW-1185">Reference proteome</keyword>